<keyword evidence="2 5" id="KW-0812">Transmembrane</keyword>
<evidence type="ECO:0000256" key="4">
    <source>
        <dbReference type="ARBA" id="ARBA00023136"/>
    </source>
</evidence>
<proteinExistence type="predicted"/>
<dbReference type="InterPro" id="IPR044839">
    <property type="entry name" value="NDR1-like"/>
</dbReference>
<keyword evidence="3 5" id="KW-1133">Transmembrane helix</keyword>
<feature type="domain" description="Late embryogenesis abundant protein LEA-2 subgroup" evidence="6">
    <location>
        <begin position="108"/>
        <end position="209"/>
    </location>
</feature>
<comment type="subcellular location">
    <subcellularLocation>
        <location evidence="1">Membrane</location>
        <topology evidence="1">Single-pass membrane protein</topology>
    </subcellularLocation>
</comment>
<dbReference type="OrthoDB" id="2016264at2759"/>
<evidence type="ECO:0000313" key="7">
    <source>
        <dbReference type="EMBL" id="KMZ74118.1"/>
    </source>
</evidence>
<dbReference type="SUPFAM" id="SSF117070">
    <property type="entry name" value="LEA14-like"/>
    <property type="match status" value="1"/>
</dbReference>
<evidence type="ECO:0000259" key="6">
    <source>
        <dbReference type="Pfam" id="PF03168"/>
    </source>
</evidence>
<protein>
    <submittedName>
        <fullName evidence="7">Harpin-induced like protein 9</fullName>
    </submittedName>
</protein>
<dbReference type="AlphaFoldDB" id="A0A0K9PYK9"/>
<dbReference type="STRING" id="29655.A0A0K9PYK9"/>
<comment type="caution">
    <text evidence="7">The sequence shown here is derived from an EMBL/GenBank/DDBJ whole genome shotgun (WGS) entry which is preliminary data.</text>
</comment>
<evidence type="ECO:0000256" key="3">
    <source>
        <dbReference type="ARBA" id="ARBA00022989"/>
    </source>
</evidence>
<dbReference type="GO" id="GO:0098542">
    <property type="term" value="P:defense response to other organism"/>
    <property type="evidence" value="ECO:0007669"/>
    <property type="project" value="InterPro"/>
</dbReference>
<evidence type="ECO:0000256" key="2">
    <source>
        <dbReference type="ARBA" id="ARBA00022692"/>
    </source>
</evidence>
<evidence type="ECO:0000313" key="8">
    <source>
        <dbReference type="Proteomes" id="UP000036987"/>
    </source>
</evidence>
<dbReference type="EMBL" id="LFYR01000429">
    <property type="protein sequence ID" value="KMZ74118.1"/>
    <property type="molecule type" value="Genomic_DNA"/>
</dbReference>
<dbReference type="OMA" id="ESRFTIM"/>
<evidence type="ECO:0000256" key="1">
    <source>
        <dbReference type="ARBA" id="ARBA00004167"/>
    </source>
</evidence>
<keyword evidence="4 5" id="KW-0472">Membrane</keyword>
<reference evidence="8" key="1">
    <citation type="journal article" date="2016" name="Nature">
        <title>The genome of the seagrass Zostera marina reveals angiosperm adaptation to the sea.</title>
        <authorList>
            <person name="Olsen J.L."/>
            <person name="Rouze P."/>
            <person name="Verhelst B."/>
            <person name="Lin Y.-C."/>
            <person name="Bayer T."/>
            <person name="Collen J."/>
            <person name="Dattolo E."/>
            <person name="De Paoli E."/>
            <person name="Dittami S."/>
            <person name="Maumus F."/>
            <person name="Michel G."/>
            <person name="Kersting A."/>
            <person name="Lauritano C."/>
            <person name="Lohaus R."/>
            <person name="Toepel M."/>
            <person name="Tonon T."/>
            <person name="Vanneste K."/>
            <person name="Amirebrahimi M."/>
            <person name="Brakel J."/>
            <person name="Bostroem C."/>
            <person name="Chovatia M."/>
            <person name="Grimwood J."/>
            <person name="Jenkins J.W."/>
            <person name="Jueterbock A."/>
            <person name="Mraz A."/>
            <person name="Stam W.T."/>
            <person name="Tice H."/>
            <person name="Bornberg-Bauer E."/>
            <person name="Green P.J."/>
            <person name="Pearson G.A."/>
            <person name="Procaccini G."/>
            <person name="Duarte C.M."/>
            <person name="Schmutz J."/>
            <person name="Reusch T.B.H."/>
            <person name="Van de Peer Y."/>
        </authorList>
    </citation>
    <scope>NUCLEOTIDE SEQUENCE [LARGE SCALE GENOMIC DNA]</scope>
    <source>
        <strain evidence="8">cv. Finnish</strain>
    </source>
</reference>
<name>A0A0K9PYK9_ZOSMR</name>
<sequence>MTLSSAANNNIHGNGDADHHYRLYSRRRNRHYLPTPFTKASLKGCCCCIFFLFVFIALLVTAIALVLTLVVKPKKPEFQLRHAVVSYLIIAQSAPSAAYLTLNISVAFAAKNPNIVGIKYESTGLYFMYRGVPLGTGSVPGFEQPAHSSRVIETRVVVSRVNVLQADAIELVRDAVVDDRVKLRVLGDVGAKIRVLRFTSPKVQVSVDCGVMISPKKQSVISTQCGVDGVNV</sequence>
<dbReference type="PANTHER" id="PTHR31234:SF8">
    <property type="entry name" value="EXPRESSED PROTEIN"/>
    <property type="match status" value="1"/>
</dbReference>
<dbReference type="Pfam" id="PF03168">
    <property type="entry name" value="LEA_2"/>
    <property type="match status" value="1"/>
</dbReference>
<dbReference type="Gene3D" id="2.60.40.1820">
    <property type="match status" value="1"/>
</dbReference>
<dbReference type="PANTHER" id="PTHR31234">
    <property type="entry name" value="LATE EMBRYOGENESIS ABUNDANT (LEA) HYDROXYPROLINE-RICH GLYCOPROTEIN FAMILY"/>
    <property type="match status" value="1"/>
</dbReference>
<dbReference type="Proteomes" id="UP000036987">
    <property type="component" value="Unassembled WGS sequence"/>
</dbReference>
<feature type="transmembrane region" description="Helical" evidence="5">
    <location>
        <begin position="49"/>
        <end position="71"/>
    </location>
</feature>
<organism evidence="7 8">
    <name type="scientific">Zostera marina</name>
    <name type="common">Eelgrass</name>
    <dbReference type="NCBI Taxonomy" id="29655"/>
    <lineage>
        <taxon>Eukaryota</taxon>
        <taxon>Viridiplantae</taxon>
        <taxon>Streptophyta</taxon>
        <taxon>Embryophyta</taxon>
        <taxon>Tracheophyta</taxon>
        <taxon>Spermatophyta</taxon>
        <taxon>Magnoliopsida</taxon>
        <taxon>Liliopsida</taxon>
        <taxon>Zosteraceae</taxon>
        <taxon>Zostera</taxon>
    </lineage>
</organism>
<evidence type="ECO:0000256" key="5">
    <source>
        <dbReference type="SAM" id="Phobius"/>
    </source>
</evidence>
<dbReference type="GO" id="GO:0016020">
    <property type="term" value="C:membrane"/>
    <property type="evidence" value="ECO:0007669"/>
    <property type="project" value="UniProtKB-SubCell"/>
</dbReference>
<gene>
    <name evidence="7" type="ORF">ZOSMA_135G00470</name>
</gene>
<dbReference type="InterPro" id="IPR004864">
    <property type="entry name" value="LEA_2"/>
</dbReference>
<keyword evidence="8" id="KW-1185">Reference proteome</keyword>
<accession>A0A0K9PYK9</accession>